<accession>A0A1G2D7X8</accession>
<dbReference type="AlphaFoldDB" id="A0A1G2D7X8"/>
<comment type="caution">
    <text evidence="1">The sequence shown here is derived from an EMBL/GenBank/DDBJ whole genome shotgun (WGS) entry which is preliminary data.</text>
</comment>
<organism evidence="1 2">
    <name type="scientific">Candidatus Lloydbacteria bacterium RIFCSPHIGHO2_02_FULL_50_13</name>
    <dbReference type="NCBI Taxonomy" id="1798661"/>
    <lineage>
        <taxon>Bacteria</taxon>
        <taxon>Candidatus Lloydiibacteriota</taxon>
    </lineage>
</organism>
<name>A0A1G2D7X8_9BACT</name>
<dbReference type="EMBL" id="MHLL01000016">
    <property type="protein sequence ID" value="OGZ09745.1"/>
    <property type="molecule type" value="Genomic_DNA"/>
</dbReference>
<proteinExistence type="predicted"/>
<protein>
    <submittedName>
        <fullName evidence="1">Uncharacterized protein</fullName>
    </submittedName>
</protein>
<reference evidence="1 2" key="1">
    <citation type="journal article" date="2016" name="Nat. Commun.">
        <title>Thousands of microbial genomes shed light on interconnected biogeochemical processes in an aquifer system.</title>
        <authorList>
            <person name="Anantharaman K."/>
            <person name="Brown C.T."/>
            <person name="Hug L.A."/>
            <person name="Sharon I."/>
            <person name="Castelle C.J."/>
            <person name="Probst A.J."/>
            <person name="Thomas B.C."/>
            <person name="Singh A."/>
            <person name="Wilkins M.J."/>
            <person name="Karaoz U."/>
            <person name="Brodie E.L."/>
            <person name="Williams K.H."/>
            <person name="Hubbard S.S."/>
            <person name="Banfield J.F."/>
        </authorList>
    </citation>
    <scope>NUCLEOTIDE SEQUENCE [LARGE SCALE GENOMIC DNA]</scope>
</reference>
<sequence length="153" mass="17348">MEKIFCGYFFNVRQVFPNIFSKTRGEALRINPQCLTSCFLLALSVNTHYTRIYVIYLQTKEKKAKKNTRILGADEEFLGEECATAPSQKRPCPPCGVSIVYAHRAKQHNTATFGHRHLGHEYHLNLISAIARCIQGETLQKSIWKGLALDGGY</sequence>
<dbReference type="STRING" id="1798661.A3D65_05465"/>
<gene>
    <name evidence="1" type="ORF">A3D65_05465</name>
</gene>
<dbReference type="Proteomes" id="UP000177996">
    <property type="component" value="Unassembled WGS sequence"/>
</dbReference>
<evidence type="ECO:0000313" key="2">
    <source>
        <dbReference type="Proteomes" id="UP000177996"/>
    </source>
</evidence>
<evidence type="ECO:0000313" key="1">
    <source>
        <dbReference type="EMBL" id="OGZ09745.1"/>
    </source>
</evidence>